<evidence type="ECO:0000313" key="1">
    <source>
        <dbReference type="EMBL" id="PRY11724.1"/>
    </source>
</evidence>
<dbReference type="Proteomes" id="UP000238083">
    <property type="component" value="Unassembled WGS sequence"/>
</dbReference>
<keyword evidence="2" id="KW-1185">Reference proteome</keyword>
<comment type="caution">
    <text evidence="1">The sequence shown here is derived from an EMBL/GenBank/DDBJ whole genome shotgun (WGS) entry which is preliminary data.</text>
</comment>
<protein>
    <submittedName>
        <fullName evidence="1">Glycosyltransferase involved in cell wall biosynthesis</fullName>
    </submittedName>
</protein>
<proteinExistence type="predicted"/>
<dbReference type="AlphaFoldDB" id="A0A2T0QYY9"/>
<accession>A0A2T0QYY9</accession>
<dbReference type="Gene3D" id="3.40.50.2000">
    <property type="entry name" value="Glycogen Phosphorylase B"/>
    <property type="match status" value="2"/>
</dbReference>
<dbReference type="GO" id="GO:0016740">
    <property type="term" value="F:transferase activity"/>
    <property type="evidence" value="ECO:0007669"/>
    <property type="project" value="UniProtKB-KW"/>
</dbReference>
<sequence length="356" mass="37005">MRVPEAAVVCLVLGPATHGVTAEALAQWDVLRTDGRGPVHLVRREGPPDLTDLTAALRDVPAGVVSLHVTDRLLGPSPEDAAALVEGLARQRPLVLTLHDLPQASDGAVNHPRRAAAYGRMARVAAHVVVASRHEERLLAACGVERPCTVVPLPVPHVAPSPAAAPGTTPTAVAVLGYLYPGKGHLQVVEALDALPAGVGLLALGRPSDGHEDLVDELVIRAAAAGRSCRITGFVPSAELPARLRSAVLPVAPHEHLSASGSISTWIGAGRRPLVPRSDYAEELLERSPGCVTVYDDLRTALARAWADPASTWAGAAAGPPGPTVAQTTARLRAVLRAAGRHVLIDVRDGARVPTP</sequence>
<dbReference type="EMBL" id="PVZF01000012">
    <property type="protein sequence ID" value="PRY11724.1"/>
    <property type="molecule type" value="Genomic_DNA"/>
</dbReference>
<dbReference type="RefSeq" id="WP_170127401.1">
    <property type="nucleotide sequence ID" value="NZ_PVZF01000012.1"/>
</dbReference>
<gene>
    <name evidence="1" type="ORF">CLV37_11222</name>
</gene>
<evidence type="ECO:0000313" key="2">
    <source>
        <dbReference type="Proteomes" id="UP000238083"/>
    </source>
</evidence>
<dbReference type="SUPFAM" id="SSF53756">
    <property type="entry name" value="UDP-Glycosyltransferase/glycogen phosphorylase"/>
    <property type="match status" value="1"/>
</dbReference>
<name>A0A2T0QYY9_9ACTN</name>
<keyword evidence="1" id="KW-0808">Transferase</keyword>
<reference evidence="1 2" key="1">
    <citation type="submission" date="2018-03" db="EMBL/GenBank/DDBJ databases">
        <title>Genomic Encyclopedia of Archaeal and Bacterial Type Strains, Phase II (KMG-II): from individual species to whole genera.</title>
        <authorList>
            <person name="Goeker M."/>
        </authorList>
    </citation>
    <scope>NUCLEOTIDE SEQUENCE [LARGE SCALE GENOMIC DNA]</scope>
    <source>
        <strain evidence="1 2">DSM 19711</strain>
    </source>
</reference>
<organism evidence="1 2">
    <name type="scientific">Kineococcus rhizosphaerae</name>
    <dbReference type="NCBI Taxonomy" id="559628"/>
    <lineage>
        <taxon>Bacteria</taxon>
        <taxon>Bacillati</taxon>
        <taxon>Actinomycetota</taxon>
        <taxon>Actinomycetes</taxon>
        <taxon>Kineosporiales</taxon>
        <taxon>Kineosporiaceae</taxon>
        <taxon>Kineococcus</taxon>
    </lineage>
</organism>